<feature type="transmembrane region" description="Helical" evidence="8">
    <location>
        <begin position="209"/>
        <end position="228"/>
    </location>
</feature>
<proteinExistence type="predicted"/>
<gene>
    <name evidence="10" type="ORF">H6H04_11450</name>
</gene>
<dbReference type="Proteomes" id="UP000607435">
    <property type="component" value="Unassembled WGS sequence"/>
</dbReference>
<protein>
    <submittedName>
        <fullName evidence="10">Phospholipid carrier-dependent glycosyltransferase</fullName>
    </submittedName>
</protein>
<feature type="transmembrane region" description="Helical" evidence="8">
    <location>
        <begin position="139"/>
        <end position="156"/>
    </location>
</feature>
<feature type="transmembrane region" description="Helical" evidence="8">
    <location>
        <begin position="349"/>
        <end position="374"/>
    </location>
</feature>
<keyword evidence="4" id="KW-0808">Transferase</keyword>
<feature type="transmembrane region" description="Helical" evidence="8">
    <location>
        <begin position="411"/>
        <end position="429"/>
    </location>
</feature>
<keyword evidence="7 8" id="KW-0472">Membrane</keyword>
<keyword evidence="5 8" id="KW-0812">Transmembrane</keyword>
<accession>A0ABR6Y2N5</accession>
<dbReference type="Pfam" id="PF02366">
    <property type="entry name" value="PMT"/>
    <property type="match status" value="1"/>
</dbReference>
<feature type="transmembrane region" description="Helical" evidence="8">
    <location>
        <begin position="317"/>
        <end position="337"/>
    </location>
</feature>
<dbReference type="PANTHER" id="PTHR33908">
    <property type="entry name" value="MANNOSYLTRANSFERASE YKCB-RELATED"/>
    <property type="match status" value="1"/>
</dbReference>
<feature type="transmembrane region" description="Helical" evidence="8">
    <location>
        <begin position="163"/>
        <end position="179"/>
    </location>
</feature>
<evidence type="ECO:0000256" key="1">
    <source>
        <dbReference type="ARBA" id="ARBA00004651"/>
    </source>
</evidence>
<feature type="transmembrane region" description="Helical" evidence="8">
    <location>
        <begin position="292"/>
        <end position="311"/>
    </location>
</feature>
<feature type="transmembrane region" description="Helical" evidence="8">
    <location>
        <begin position="12"/>
        <end position="32"/>
    </location>
</feature>
<keyword evidence="11" id="KW-1185">Reference proteome</keyword>
<dbReference type="RefSeq" id="WP_186846091.1">
    <property type="nucleotide sequence ID" value="NZ_JACOME010000002.1"/>
</dbReference>
<dbReference type="PANTHER" id="PTHR33908:SF3">
    <property type="entry name" value="UNDECAPRENYL PHOSPHATE-ALPHA-4-AMINO-4-DEOXY-L-ARABINOSE ARABINOSYL TRANSFERASE"/>
    <property type="match status" value="1"/>
</dbReference>
<keyword evidence="6 8" id="KW-1133">Transmembrane helix</keyword>
<keyword evidence="2" id="KW-1003">Cell membrane</keyword>
<evidence type="ECO:0000313" key="10">
    <source>
        <dbReference type="EMBL" id="MBC3846998.1"/>
    </source>
</evidence>
<feature type="transmembrane region" description="Helical" evidence="8">
    <location>
        <begin position="86"/>
        <end position="104"/>
    </location>
</feature>
<dbReference type="InterPro" id="IPR050297">
    <property type="entry name" value="LipidA_mod_glycosyltrf_83"/>
</dbReference>
<dbReference type="InterPro" id="IPR003342">
    <property type="entry name" value="ArnT-like_N"/>
</dbReference>
<evidence type="ECO:0000256" key="5">
    <source>
        <dbReference type="ARBA" id="ARBA00022692"/>
    </source>
</evidence>
<name>A0ABR6Y2N5_9FLAO</name>
<reference evidence="10 11" key="1">
    <citation type="submission" date="2020-08" db="EMBL/GenBank/DDBJ databases">
        <title>Winogradskyella ouciana sp. nov., isolated from the hadal seawater of the Mariana Trench.</title>
        <authorList>
            <person name="He X."/>
        </authorList>
    </citation>
    <scope>NUCLEOTIDE SEQUENCE [LARGE SCALE GENOMIC DNA]</scope>
    <source>
        <strain evidence="10 11">KCTC 22026</strain>
    </source>
</reference>
<feature type="transmembrane region" description="Helical" evidence="8">
    <location>
        <begin position="116"/>
        <end position="133"/>
    </location>
</feature>
<evidence type="ECO:0000256" key="6">
    <source>
        <dbReference type="ARBA" id="ARBA00022989"/>
    </source>
</evidence>
<comment type="subcellular location">
    <subcellularLocation>
        <location evidence="1">Cell membrane</location>
        <topology evidence="1">Multi-pass membrane protein</topology>
    </subcellularLocation>
</comment>
<feature type="transmembrane region" description="Helical" evidence="8">
    <location>
        <begin position="380"/>
        <end position="399"/>
    </location>
</feature>
<sequence>MIKLIEKYPVISLLLFVILMLGFTIDAIPVTIMEARNFISAREMLTDNNWILTTMNGEARYQKPPLPTWITAAFGLVFGIKSVLALRWPALLFIASIGISTYFISKKLDLNKSHSLINGFIVLTSFYVIGISIEAPWDIYTHGFMLMAIYQLLLMFQNKETTILRSLLFVLFLACSVLSKGPVSLYVLFLPFVIAYGITFRFKGGVLHFLKLISLLVFGIVLGGWWYMHVRVADPETFTAIATRETSNWSSYNVRPFYYYWSFFVQSGLWAIPALISLFYPYMKSRVSNLKVYRLSFFWTIFAVILLSVIPEKKSRYLMPVLIPLALNIGFYIEYLIREFKNIKDKKETIPVYFSFGLIGGIAILFWVTGFFFGNFLTRFILVRFIITALILLVIGFFIFKFLKAKNIKNVFYLTVGFMLTIGLVALPVSKVQGQADYKPVSELSTTPLPLYSIDNVAPEVIYNYGDKIPKIKTEEGYIIPKENQFGLLTVRSNPETIEQLSKLYTIEFIDTYDLNFSNKDSRGYKSRLVNKLYKLTRK</sequence>
<feature type="transmembrane region" description="Helical" evidence="8">
    <location>
        <begin position="185"/>
        <end position="202"/>
    </location>
</feature>
<evidence type="ECO:0000256" key="7">
    <source>
        <dbReference type="ARBA" id="ARBA00023136"/>
    </source>
</evidence>
<evidence type="ECO:0000256" key="4">
    <source>
        <dbReference type="ARBA" id="ARBA00022679"/>
    </source>
</evidence>
<evidence type="ECO:0000259" key="9">
    <source>
        <dbReference type="Pfam" id="PF02366"/>
    </source>
</evidence>
<evidence type="ECO:0000256" key="3">
    <source>
        <dbReference type="ARBA" id="ARBA00022676"/>
    </source>
</evidence>
<organism evidence="10 11">
    <name type="scientific">Winogradskyella echinorum</name>
    <dbReference type="NCBI Taxonomy" id="538189"/>
    <lineage>
        <taxon>Bacteria</taxon>
        <taxon>Pseudomonadati</taxon>
        <taxon>Bacteroidota</taxon>
        <taxon>Flavobacteriia</taxon>
        <taxon>Flavobacteriales</taxon>
        <taxon>Flavobacteriaceae</taxon>
        <taxon>Winogradskyella</taxon>
    </lineage>
</organism>
<feature type="domain" description="ArnT-like N-terminal" evidence="9">
    <location>
        <begin position="42"/>
        <end position="232"/>
    </location>
</feature>
<evidence type="ECO:0000313" key="11">
    <source>
        <dbReference type="Proteomes" id="UP000607435"/>
    </source>
</evidence>
<evidence type="ECO:0000256" key="2">
    <source>
        <dbReference type="ARBA" id="ARBA00022475"/>
    </source>
</evidence>
<evidence type="ECO:0000256" key="8">
    <source>
        <dbReference type="SAM" id="Phobius"/>
    </source>
</evidence>
<feature type="transmembrane region" description="Helical" evidence="8">
    <location>
        <begin position="258"/>
        <end position="280"/>
    </location>
</feature>
<dbReference type="EMBL" id="JACOME010000002">
    <property type="protein sequence ID" value="MBC3846998.1"/>
    <property type="molecule type" value="Genomic_DNA"/>
</dbReference>
<keyword evidence="3" id="KW-0328">Glycosyltransferase</keyword>
<comment type="caution">
    <text evidence="10">The sequence shown here is derived from an EMBL/GenBank/DDBJ whole genome shotgun (WGS) entry which is preliminary data.</text>
</comment>